<dbReference type="OrthoDB" id="3174109at2759"/>
<accession>A0A9P3GRJ9</accession>
<feature type="domain" description="F-box" evidence="1">
    <location>
        <begin position="8"/>
        <end position="56"/>
    </location>
</feature>
<evidence type="ECO:0000313" key="3">
    <source>
        <dbReference type="Proteomes" id="UP000703269"/>
    </source>
</evidence>
<keyword evidence="3" id="KW-1185">Reference proteome</keyword>
<dbReference type="InterPro" id="IPR001810">
    <property type="entry name" value="F-box_dom"/>
</dbReference>
<dbReference type="CDD" id="cd09917">
    <property type="entry name" value="F-box_SF"/>
    <property type="match status" value="1"/>
</dbReference>
<comment type="caution">
    <text evidence="2">The sequence shown here is derived from an EMBL/GenBank/DDBJ whole genome shotgun (WGS) entry which is preliminary data.</text>
</comment>
<dbReference type="Proteomes" id="UP000703269">
    <property type="component" value="Unassembled WGS sequence"/>
</dbReference>
<sequence>MYRKYGLPIRFQDLPLEVCVSIFHHLPALDVVRLEQVSTEFRKLVRESVTLQYKIECFLCGVVDQTPGTHTVADKRRSLKFWHQRWKRPGFTEVCEFSGYLGKGYVSGPIFAQACRDSIDEQCSSIEFYAFDAPLRGVRDRDWVLSNLNVNYNFAIDWYQDLLVVVESSEDSRDFIVRFLTCTTGSVHPAAEQETFQLMLPVESTSQDFKLQICGDLLMLQYEYFGRMFIEMWAIDWRKGRLLLQLGEDHDVDDVVTVPVDCALIDSRYVLVALTGDSQTPALVGLDCYQMPAGVSRLVLEGIMQNALFVLELPRVLPGHFSDDLRLSVACNPHSPHALPSQMDDSTVFRAAGAPVVLVGLECGETPPNRLRYDLLIPGRFILSQLHRASAPGAHRLAWQAYSRECRIVNTGYRSCAGVVHGARYATSCKVWVPNGGAFVDVLEISHFLEPAAIYRDTDVEDGQSDDPGLQPAVCCVVKPSDQSNDEVWAEPMHTGAPYLATWTDLVLEDADELFLLEDGVVVSERDTSEHMHAYTF</sequence>
<organism evidence="2 3">
    <name type="scientific">Phanerochaete sordida</name>
    <dbReference type="NCBI Taxonomy" id="48140"/>
    <lineage>
        <taxon>Eukaryota</taxon>
        <taxon>Fungi</taxon>
        <taxon>Dikarya</taxon>
        <taxon>Basidiomycota</taxon>
        <taxon>Agaricomycotina</taxon>
        <taxon>Agaricomycetes</taxon>
        <taxon>Polyporales</taxon>
        <taxon>Phanerochaetaceae</taxon>
        <taxon>Phanerochaete</taxon>
    </lineage>
</organism>
<dbReference type="EMBL" id="BPQB01000119">
    <property type="protein sequence ID" value="GJE99773.1"/>
    <property type="molecule type" value="Genomic_DNA"/>
</dbReference>
<evidence type="ECO:0000313" key="2">
    <source>
        <dbReference type="EMBL" id="GJE99773.1"/>
    </source>
</evidence>
<dbReference type="AlphaFoldDB" id="A0A9P3GRJ9"/>
<dbReference type="Pfam" id="PF12937">
    <property type="entry name" value="F-box-like"/>
    <property type="match status" value="1"/>
</dbReference>
<dbReference type="InterPro" id="IPR036047">
    <property type="entry name" value="F-box-like_dom_sf"/>
</dbReference>
<name>A0A9P3GRJ9_9APHY</name>
<dbReference type="Gene3D" id="1.20.1280.50">
    <property type="match status" value="1"/>
</dbReference>
<reference evidence="2 3" key="1">
    <citation type="submission" date="2021-08" db="EMBL/GenBank/DDBJ databases">
        <title>Draft Genome Sequence of Phanerochaete sordida strain YK-624.</title>
        <authorList>
            <person name="Mori T."/>
            <person name="Dohra H."/>
            <person name="Suzuki T."/>
            <person name="Kawagishi H."/>
            <person name="Hirai H."/>
        </authorList>
    </citation>
    <scope>NUCLEOTIDE SEQUENCE [LARGE SCALE GENOMIC DNA]</scope>
    <source>
        <strain evidence="2 3">YK-624</strain>
    </source>
</reference>
<proteinExistence type="predicted"/>
<protein>
    <submittedName>
        <fullName evidence="2">F-box protein</fullName>
    </submittedName>
</protein>
<gene>
    <name evidence="2" type="ORF">PsYK624_160440</name>
</gene>
<evidence type="ECO:0000259" key="1">
    <source>
        <dbReference type="PROSITE" id="PS50181"/>
    </source>
</evidence>
<dbReference type="SUPFAM" id="SSF81383">
    <property type="entry name" value="F-box domain"/>
    <property type="match status" value="1"/>
</dbReference>
<dbReference type="PROSITE" id="PS50181">
    <property type="entry name" value="FBOX"/>
    <property type="match status" value="1"/>
</dbReference>
<dbReference type="SMART" id="SM00256">
    <property type="entry name" value="FBOX"/>
    <property type="match status" value="1"/>
</dbReference>